<dbReference type="InterPro" id="IPR017946">
    <property type="entry name" value="PLC-like_Pdiesterase_TIM-brl"/>
</dbReference>
<evidence type="ECO:0000313" key="2">
    <source>
        <dbReference type="Proteomes" id="UP000559010"/>
    </source>
</evidence>
<dbReference type="RefSeq" id="WP_169685034.1">
    <property type="nucleotide sequence ID" value="NZ_JABBNU010000015.1"/>
</dbReference>
<dbReference type="SUPFAM" id="SSF51695">
    <property type="entry name" value="PLC-like phosphodiesterases"/>
    <property type="match status" value="1"/>
</dbReference>
<protein>
    <recommendedName>
        <fullName evidence="3">1-phosphatidylinositol phosphodiesterase</fullName>
    </recommendedName>
</protein>
<comment type="caution">
    <text evidence="1">The sequence shown here is derived from an EMBL/GenBank/DDBJ whole genome shotgun (WGS) entry which is preliminary data.</text>
</comment>
<dbReference type="Proteomes" id="UP000559010">
    <property type="component" value="Unassembled WGS sequence"/>
</dbReference>
<organism evidence="1 2">
    <name type="scientific">Marinigracilibium pacificum</name>
    <dbReference type="NCBI Taxonomy" id="2729599"/>
    <lineage>
        <taxon>Bacteria</taxon>
        <taxon>Pseudomonadati</taxon>
        <taxon>Bacteroidota</taxon>
        <taxon>Cytophagia</taxon>
        <taxon>Cytophagales</taxon>
        <taxon>Flammeovirgaceae</taxon>
        <taxon>Marinigracilibium</taxon>
    </lineage>
</organism>
<dbReference type="InterPro" id="IPR051057">
    <property type="entry name" value="PI-PLC_domain"/>
</dbReference>
<dbReference type="PANTHER" id="PTHR13593">
    <property type="match status" value="1"/>
</dbReference>
<dbReference type="AlphaFoldDB" id="A0A848J4L9"/>
<reference evidence="1 2" key="1">
    <citation type="submission" date="2020-04" db="EMBL/GenBank/DDBJ databases">
        <title>Flammeovirgaceae bacterium KN852 isolated from deep sea.</title>
        <authorList>
            <person name="Zhang D.-C."/>
        </authorList>
    </citation>
    <scope>NUCLEOTIDE SEQUENCE [LARGE SCALE GENOMIC DNA]</scope>
    <source>
        <strain evidence="1 2">KN852</strain>
    </source>
</reference>
<dbReference type="Gene3D" id="3.20.20.190">
    <property type="entry name" value="Phosphatidylinositol (PI) phosphodiesterase"/>
    <property type="match status" value="1"/>
</dbReference>
<dbReference type="EMBL" id="JABBNU010000015">
    <property type="protein sequence ID" value="NMM50666.1"/>
    <property type="molecule type" value="Genomic_DNA"/>
</dbReference>
<proteinExistence type="predicted"/>
<evidence type="ECO:0000313" key="1">
    <source>
        <dbReference type="EMBL" id="NMM50666.1"/>
    </source>
</evidence>
<accession>A0A848J4L9</accession>
<keyword evidence="2" id="KW-1185">Reference proteome</keyword>
<evidence type="ECO:0008006" key="3">
    <source>
        <dbReference type="Google" id="ProtNLM"/>
    </source>
</evidence>
<name>A0A848J4L9_9BACT</name>
<dbReference type="PANTHER" id="PTHR13593:SF143">
    <property type="entry name" value="PHOSPHATIDYLINOSITOL-SPECIFIC PHOSPHOLIPASE C X DOMAIN-CONTAINING PROTEIN"/>
    <property type="match status" value="1"/>
</dbReference>
<sequence>MGKTTVKSTTKSTTYPNWMQDNISLLGNKRLADICITGSHDSGMYKRTVGGTFGALDCNTLTQKYGVADQLQYGARYFDIRPCIATGGSYYTGHYSETGGLWLGANGESITDIISDINIFTESSDELIILNLSHAKNTNDGYRDLNQSEWDALFEILKVNLKCLFSIPGDLPDLVMNQTLNTFIGNGSAAVVVIVEANGIDLGSYANQGFYPYESLNAINKYSNTDSLGKMISDQVEKMNLYANDYFLLSWTLTQDAKDAVLCKTGLADSIIDLAKKAAKGLPKLMPYVTANNKPNILYMDNIGYRDYVSVVMEINNI</sequence>
<dbReference type="GO" id="GO:0006629">
    <property type="term" value="P:lipid metabolic process"/>
    <property type="evidence" value="ECO:0007669"/>
    <property type="project" value="InterPro"/>
</dbReference>
<dbReference type="GO" id="GO:0008081">
    <property type="term" value="F:phosphoric diester hydrolase activity"/>
    <property type="evidence" value="ECO:0007669"/>
    <property type="project" value="InterPro"/>
</dbReference>
<gene>
    <name evidence="1" type="ORF">HH304_19810</name>
</gene>